<dbReference type="GO" id="GO:0009011">
    <property type="term" value="F:alpha-1,4-glucan glucosyltransferase (ADP-glucose donor) activity"/>
    <property type="evidence" value="ECO:0007669"/>
    <property type="project" value="UniProtKB-UniRule"/>
</dbReference>
<dbReference type="Proteomes" id="UP000595095">
    <property type="component" value="Chromosome"/>
</dbReference>
<dbReference type="InterPro" id="IPR013534">
    <property type="entry name" value="Starch_synth_cat_dom"/>
</dbReference>
<dbReference type="AlphaFoldDB" id="A0A7S9HD81"/>
<gene>
    <name evidence="11 14" type="primary">glgA</name>
    <name evidence="14" type="ORF">IT774_00820</name>
</gene>
<evidence type="ECO:0000256" key="1">
    <source>
        <dbReference type="ARBA" id="ARBA00001478"/>
    </source>
</evidence>
<evidence type="ECO:0000259" key="12">
    <source>
        <dbReference type="Pfam" id="PF00534"/>
    </source>
</evidence>
<evidence type="ECO:0000256" key="3">
    <source>
        <dbReference type="ARBA" id="ARBA00004964"/>
    </source>
</evidence>
<reference evidence="14 15" key="1">
    <citation type="submission" date="2020-11" db="EMBL/GenBank/DDBJ databases">
        <title>Complete genome sequence for Salinimonas sp. strain G2-b.</title>
        <authorList>
            <person name="Park S.-J."/>
        </authorList>
    </citation>
    <scope>NUCLEOTIDE SEQUENCE [LARGE SCALE GENOMIC DNA]</scope>
    <source>
        <strain evidence="14 15">G2-b</strain>
    </source>
</reference>
<dbReference type="KEGG" id="smaa:IT774_00820"/>
<dbReference type="EC" id="2.4.1.21" evidence="5 11"/>
<evidence type="ECO:0000256" key="5">
    <source>
        <dbReference type="ARBA" id="ARBA00012588"/>
    </source>
</evidence>
<protein>
    <recommendedName>
        <fullName evidence="6 11">Glycogen synthase</fullName>
        <ecNumber evidence="5 11">2.4.1.21</ecNumber>
    </recommendedName>
    <alternativeName>
        <fullName evidence="10 11">Starch [bacterial glycogen] synthase</fullName>
    </alternativeName>
</protein>
<dbReference type="PANTHER" id="PTHR45825:SF11">
    <property type="entry name" value="ALPHA AMYLASE DOMAIN-CONTAINING PROTEIN"/>
    <property type="match status" value="1"/>
</dbReference>
<evidence type="ECO:0000256" key="2">
    <source>
        <dbReference type="ARBA" id="ARBA00002764"/>
    </source>
</evidence>
<dbReference type="PANTHER" id="PTHR45825">
    <property type="entry name" value="GRANULE-BOUND STARCH SYNTHASE 1, CHLOROPLASTIC/AMYLOPLASTIC"/>
    <property type="match status" value="1"/>
</dbReference>
<dbReference type="GO" id="GO:0005829">
    <property type="term" value="C:cytosol"/>
    <property type="evidence" value="ECO:0007669"/>
    <property type="project" value="TreeGrafter"/>
</dbReference>
<evidence type="ECO:0000256" key="10">
    <source>
        <dbReference type="ARBA" id="ARBA00031722"/>
    </source>
</evidence>
<evidence type="ECO:0000256" key="8">
    <source>
        <dbReference type="ARBA" id="ARBA00022679"/>
    </source>
</evidence>
<dbReference type="GO" id="GO:0005978">
    <property type="term" value="P:glycogen biosynthetic process"/>
    <property type="evidence" value="ECO:0007669"/>
    <property type="project" value="UniProtKB-UniRule"/>
</dbReference>
<dbReference type="Pfam" id="PF00534">
    <property type="entry name" value="Glycos_transf_1"/>
    <property type="match status" value="1"/>
</dbReference>
<evidence type="ECO:0000256" key="11">
    <source>
        <dbReference type="HAMAP-Rule" id="MF_00484"/>
    </source>
</evidence>
<evidence type="ECO:0000256" key="6">
    <source>
        <dbReference type="ARBA" id="ARBA00019935"/>
    </source>
</evidence>
<dbReference type="RefSeq" id="WP_195810937.1">
    <property type="nucleotide sequence ID" value="NZ_CP064795.1"/>
</dbReference>
<dbReference type="SUPFAM" id="SSF53756">
    <property type="entry name" value="UDP-Glycosyltransferase/glycogen phosphorylase"/>
    <property type="match status" value="1"/>
</dbReference>
<dbReference type="HAMAP" id="MF_00484">
    <property type="entry name" value="Glycogen_synth"/>
    <property type="match status" value="1"/>
</dbReference>
<dbReference type="GO" id="GO:0004373">
    <property type="term" value="F:alpha-1,4-glucan glucosyltransferase (UDP-glucose donor) activity"/>
    <property type="evidence" value="ECO:0007669"/>
    <property type="project" value="InterPro"/>
</dbReference>
<dbReference type="Pfam" id="PF08323">
    <property type="entry name" value="Glyco_transf_5"/>
    <property type="match status" value="1"/>
</dbReference>
<keyword evidence="9 11" id="KW-0320">Glycogen biosynthesis</keyword>
<evidence type="ECO:0000256" key="7">
    <source>
        <dbReference type="ARBA" id="ARBA00022676"/>
    </source>
</evidence>
<keyword evidence="7 11" id="KW-0328">Glycosyltransferase</keyword>
<dbReference type="UniPathway" id="UPA00164"/>
<feature type="binding site" evidence="11">
    <location>
        <position position="15"/>
    </location>
    <ligand>
        <name>ADP-alpha-D-glucose</name>
        <dbReference type="ChEBI" id="CHEBI:57498"/>
    </ligand>
</feature>
<proteinExistence type="inferred from homology"/>
<evidence type="ECO:0000313" key="15">
    <source>
        <dbReference type="Proteomes" id="UP000595095"/>
    </source>
</evidence>
<keyword evidence="8 11" id="KW-0808">Transferase</keyword>
<dbReference type="InterPro" id="IPR011835">
    <property type="entry name" value="GS/SS"/>
</dbReference>
<feature type="domain" description="Glycosyl transferase family 1" evidence="12">
    <location>
        <begin position="285"/>
        <end position="447"/>
    </location>
</feature>
<evidence type="ECO:0000259" key="13">
    <source>
        <dbReference type="Pfam" id="PF08323"/>
    </source>
</evidence>
<dbReference type="InterPro" id="IPR001296">
    <property type="entry name" value="Glyco_trans_1"/>
</dbReference>
<comment type="function">
    <text evidence="2 11">Synthesizes alpha-1,4-glucan chains using ADP-glucose.</text>
</comment>
<evidence type="ECO:0000256" key="4">
    <source>
        <dbReference type="ARBA" id="ARBA00010281"/>
    </source>
</evidence>
<comment type="similarity">
    <text evidence="4 11">Belongs to the glycosyltransferase 1 family. Bacterial/plant glycogen synthase subfamily.</text>
</comment>
<dbReference type="NCBIfam" id="TIGR02095">
    <property type="entry name" value="glgA"/>
    <property type="match status" value="1"/>
</dbReference>
<name>A0A7S9HD81_9ALTE</name>
<feature type="domain" description="Starch synthase catalytic" evidence="13">
    <location>
        <begin position="2"/>
        <end position="233"/>
    </location>
</feature>
<dbReference type="NCBIfam" id="NF001903">
    <property type="entry name" value="PRK00654.2-2"/>
    <property type="match status" value="1"/>
</dbReference>
<evidence type="ECO:0000313" key="14">
    <source>
        <dbReference type="EMBL" id="QPG05854.1"/>
    </source>
</evidence>
<evidence type="ECO:0000256" key="9">
    <source>
        <dbReference type="ARBA" id="ARBA00023056"/>
    </source>
</evidence>
<organism evidence="14 15">
    <name type="scientific">Salinimonas marina</name>
    <dbReference type="NCBI Taxonomy" id="2785918"/>
    <lineage>
        <taxon>Bacteria</taxon>
        <taxon>Pseudomonadati</taxon>
        <taxon>Pseudomonadota</taxon>
        <taxon>Gammaproteobacteria</taxon>
        <taxon>Alteromonadales</taxon>
        <taxon>Alteromonadaceae</taxon>
        <taxon>Alteromonas/Salinimonas group</taxon>
        <taxon>Salinimonas</taxon>
    </lineage>
</organism>
<accession>A0A7S9HD81</accession>
<comment type="catalytic activity">
    <reaction evidence="1 11">
        <text>[(1-&gt;4)-alpha-D-glucosyl](n) + ADP-alpha-D-glucose = [(1-&gt;4)-alpha-D-glucosyl](n+1) + ADP + H(+)</text>
        <dbReference type="Rhea" id="RHEA:18189"/>
        <dbReference type="Rhea" id="RHEA-COMP:9584"/>
        <dbReference type="Rhea" id="RHEA-COMP:9587"/>
        <dbReference type="ChEBI" id="CHEBI:15378"/>
        <dbReference type="ChEBI" id="CHEBI:15444"/>
        <dbReference type="ChEBI" id="CHEBI:57498"/>
        <dbReference type="ChEBI" id="CHEBI:456216"/>
        <dbReference type="EC" id="2.4.1.21"/>
    </reaction>
</comment>
<keyword evidence="15" id="KW-1185">Reference proteome</keyword>
<dbReference type="CDD" id="cd03791">
    <property type="entry name" value="GT5_Glycogen_synthase_DULL1-like"/>
    <property type="match status" value="1"/>
</dbReference>
<sequence length="476" mass="53448">MKIIFTISEVEELVKTGGLADVGKALPLALKAAGHDVAIVMPYYQSIRQQFDLATACPQQTLFAESTVYHFDIRQLNWNGIDVYFIDYPPYFDRADLYSNTYEAYSDNGERFSFFCGAALMAMQSLALAPDIIHCHDWHTAMLPFLLKHDGTGEFANTKSVFTIHNAAFQGVHRLETIPFLRHHRGILSQVHGGYINMLQTGIEFADKITTVSPNYAQELLTDLGSHGLHHRLVTRQQDLSGILNGCDYTQWNPATDPFLPKNYSADDVGPKQHCKQVLQHKTGLAEKSGTPLIGMVCRLTEQKGFGYLLPVLDELMDHNVQLVIVGTGDPKVCMDLGEYAQNHPTQFAFINGFSTEYAHLVEAGADFFLMPSQFEPCGLNQMYSLAYGTLPIVRAVGGLKDTVIDPKDDAANATGFVFSLPSPEGLLACIRRALLFYYEHPERFRQMQQRAMHTRFTWQTAANDYQALYQQLWPV</sequence>
<dbReference type="EMBL" id="CP064795">
    <property type="protein sequence ID" value="QPG05854.1"/>
    <property type="molecule type" value="Genomic_DNA"/>
</dbReference>
<dbReference type="Gene3D" id="3.40.50.2000">
    <property type="entry name" value="Glycogen Phosphorylase B"/>
    <property type="match status" value="2"/>
</dbReference>
<comment type="pathway">
    <text evidence="3 11">Glycan biosynthesis; glycogen biosynthesis.</text>
</comment>